<reference evidence="3" key="1">
    <citation type="submission" date="2009-09" db="EMBL/GenBank/DDBJ databases">
        <title>The complete genome of Nakamurella multipartita DSM 44233.</title>
        <authorList>
            <consortium name="US DOE Joint Genome Institute (JGI-PGF)"/>
            <person name="Lucas S."/>
            <person name="Copeland A."/>
            <person name="Lapidus A."/>
            <person name="Glavina del Rio T."/>
            <person name="Dalin E."/>
            <person name="Tice H."/>
            <person name="Bruce D."/>
            <person name="Goodwin L."/>
            <person name="Pitluck S."/>
            <person name="Kyrpides N."/>
            <person name="Mavromatis K."/>
            <person name="Ivanova N."/>
            <person name="Ovchinnikova G."/>
            <person name="Sims D."/>
            <person name="Meincke L."/>
            <person name="Brettin T."/>
            <person name="Detter J.C."/>
            <person name="Han C."/>
            <person name="Larimer F."/>
            <person name="Land M."/>
            <person name="Hauser L."/>
            <person name="Markowitz V."/>
            <person name="Cheng J.-F."/>
            <person name="Hugenholtz P."/>
            <person name="Woyke T."/>
            <person name="Wu D."/>
            <person name="Klenk H.-P."/>
            <person name="Eisen J.A."/>
        </authorList>
    </citation>
    <scope>NUCLEOTIDE SEQUENCE [LARGE SCALE GENOMIC DNA]</scope>
    <source>
        <strain evidence="3">ATCC 700099 / DSM 44233 / CIP 104796 / JCM 9543 / NBRC 105858 / Y-104</strain>
    </source>
</reference>
<evidence type="ECO:0000313" key="2">
    <source>
        <dbReference type="EMBL" id="ACV79048.1"/>
    </source>
</evidence>
<proteinExistence type="predicted"/>
<dbReference type="InParanoid" id="C8X8J3"/>
<name>C8X8J3_NAKMY</name>
<dbReference type="EMBL" id="CP001737">
    <property type="protein sequence ID" value="ACV79048.1"/>
    <property type="molecule type" value="Genomic_DNA"/>
</dbReference>
<accession>C8X8J3</accession>
<dbReference type="HOGENOM" id="CLU_764283_0_0_11"/>
<keyword evidence="3" id="KW-1185">Reference proteome</keyword>
<gene>
    <name evidence="2" type="ordered locus">Namu_2702</name>
</gene>
<reference evidence="2 3" key="2">
    <citation type="journal article" date="2010" name="Stand. Genomic Sci.">
        <title>Complete genome sequence of Nakamurella multipartita type strain (Y-104).</title>
        <authorList>
            <person name="Tice H."/>
            <person name="Mayilraj S."/>
            <person name="Sims D."/>
            <person name="Lapidus A."/>
            <person name="Nolan M."/>
            <person name="Lucas S."/>
            <person name="Glavina Del Rio T."/>
            <person name="Copeland A."/>
            <person name="Cheng J.F."/>
            <person name="Meincke L."/>
            <person name="Bruce D."/>
            <person name="Goodwin L."/>
            <person name="Pitluck S."/>
            <person name="Ivanova N."/>
            <person name="Mavromatis K."/>
            <person name="Ovchinnikova G."/>
            <person name="Pati A."/>
            <person name="Chen A."/>
            <person name="Palaniappan K."/>
            <person name="Land M."/>
            <person name="Hauser L."/>
            <person name="Chang Y.J."/>
            <person name="Jeffries C.D."/>
            <person name="Detter J.C."/>
            <person name="Brettin T."/>
            <person name="Rohde M."/>
            <person name="Goker M."/>
            <person name="Bristow J."/>
            <person name="Eisen J.A."/>
            <person name="Markowitz V."/>
            <person name="Hugenholtz P."/>
            <person name="Kyrpides N.C."/>
            <person name="Klenk H.P."/>
            <person name="Chen F."/>
        </authorList>
    </citation>
    <scope>NUCLEOTIDE SEQUENCE [LARGE SCALE GENOMIC DNA]</scope>
    <source>
        <strain evidence="3">ATCC 700099 / DSM 44233 / CIP 104796 / JCM 9543 / NBRC 105858 / Y-104</strain>
    </source>
</reference>
<dbReference type="RefSeq" id="WP_015747927.1">
    <property type="nucleotide sequence ID" value="NC_013235.1"/>
</dbReference>
<organism evidence="2 3">
    <name type="scientific">Nakamurella multipartita (strain ATCC 700099 / DSM 44233 / CIP 104796 / JCM 9543 / NBRC 105858 / Y-104)</name>
    <name type="common">Microsphaera multipartita</name>
    <dbReference type="NCBI Taxonomy" id="479431"/>
    <lineage>
        <taxon>Bacteria</taxon>
        <taxon>Bacillati</taxon>
        <taxon>Actinomycetota</taxon>
        <taxon>Actinomycetes</taxon>
        <taxon>Nakamurellales</taxon>
        <taxon>Nakamurellaceae</taxon>
        <taxon>Nakamurella</taxon>
    </lineage>
</organism>
<evidence type="ECO:0000313" key="3">
    <source>
        <dbReference type="Proteomes" id="UP000002218"/>
    </source>
</evidence>
<dbReference type="AlphaFoldDB" id="C8X8J3"/>
<sequence length="351" mass="37809">MGGRDRAGSRHSWLDTLTRSLSRIIAGQHAATLLATDLPADGAVVDLPDWLWSVPAIDTGRKAAGDGGALLLPIQVEHSPGPLLVIPRGAAVDVLWRALGLGIDRAGSLIVHCEHTPLDHDGRLTTGSGTTDGGDADGRGFDPDVTCLTARPTGRSRIRARLSALVRDGQHARWEVLRDLEPYVRSAVRTAHSNLTLELTDGAARLDDTELQTVTDRLILGHDGAPDSPVLRLLNRLITPGQVTNVDLLHHIRRTLRRDAADTLLQHIGDPRVGATVRRFARQTGITDPDRLLVEFRRAYPQSKLGPDRLLRSLSTPLRVADASGGAGRSDQRDHGSADICGNPIGAWGER</sequence>
<feature type="region of interest" description="Disordered" evidence="1">
    <location>
        <begin position="321"/>
        <end position="351"/>
    </location>
</feature>
<evidence type="ECO:0000256" key="1">
    <source>
        <dbReference type="SAM" id="MobiDB-lite"/>
    </source>
</evidence>
<dbReference type="STRING" id="479431.Namu_2702"/>
<protein>
    <submittedName>
        <fullName evidence="2">Uncharacterized protein</fullName>
    </submittedName>
</protein>
<dbReference type="eggNOG" id="ENOG502ZHN6">
    <property type="taxonomic scope" value="Bacteria"/>
</dbReference>
<dbReference type="KEGG" id="nml:Namu_2702"/>
<dbReference type="Proteomes" id="UP000002218">
    <property type="component" value="Chromosome"/>
</dbReference>
<dbReference type="OrthoDB" id="5146710at2"/>